<organism evidence="1">
    <name type="scientific">uncultured Caudovirales phage</name>
    <dbReference type="NCBI Taxonomy" id="2100421"/>
    <lineage>
        <taxon>Viruses</taxon>
        <taxon>Duplodnaviria</taxon>
        <taxon>Heunggongvirae</taxon>
        <taxon>Uroviricota</taxon>
        <taxon>Caudoviricetes</taxon>
        <taxon>Peduoviridae</taxon>
        <taxon>Maltschvirus</taxon>
        <taxon>Maltschvirus maltsch</taxon>
    </lineage>
</organism>
<dbReference type="InterPro" id="IPR016181">
    <property type="entry name" value="Acyl_CoA_acyltransferase"/>
</dbReference>
<dbReference type="SUPFAM" id="SSF55729">
    <property type="entry name" value="Acyl-CoA N-acyltransferases (Nat)"/>
    <property type="match status" value="1"/>
</dbReference>
<protein>
    <recommendedName>
        <fullName evidence="2">DUF2833 domain-containing protein</fullName>
    </recommendedName>
</protein>
<proteinExistence type="predicted"/>
<evidence type="ECO:0000313" key="1">
    <source>
        <dbReference type="EMBL" id="CAB4198777.1"/>
    </source>
</evidence>
<sequence length="155" mass="17191">MRASVFTLRDPELGRDALYLAQHLRERDTTEVLAVAESVIDSIDAAIMASPICAVACIGDRPVFVIGCAPLPEREGMGVPWLLATDEVTAHRGALTKITKHYVGLFLERWPALLNYVDQRNTDSVRWLQRLGFTIGEPVAFGRQGEPFHPFTMGL</sequence>
<accession>A0A6J5RWR4</accession>
<gene>
    <name evidence="1" type="ORF">UFOVP1324_4</name>
</gene>
<reference evidence="1" key="1">
    <citation type="submission" date="2020-05" db="EMBL/GenBank/DDBJ databases">
        <authorList>
            <person name="Chiriac C."/>
            <person name="Salcher M."/>
            <person name="Ghai R."/>
            <person name="Kavagutti S V."/>
        </authorList>
    </citation>
    <scope>NUCLEOTIDE SEQUENCE</scope>
</reference>
<name>A0A6J5RWR4_9CAUD</name>
<evidence type="ECO:0008006" key="2">
    <source>
        <dbReference type="Google" id="ProtNLM"/>
    </source>
</evidence>
<dbReference type="EMBL" id="LR797273">
    <property type="protein sequence ID" value="CAB4198777.1"/>
    <property type="molecule type" value="Genomic_DNA"/>
</dbReference>